<name>A0A437PP53_9BACT</name>
<dbReference type="Proteomes" id="UP000282832">
    <property type="component" value="Unassembled WGS sequence"/>
</dbReference>
<dbReference type="EMBL" id="SACY01000004">
    <property type="protein sequence ID" value="RVU24055.1"/>
    <property type="molecule type" value="Genomic_DNA"/>
</dbReference>
<proteinExistence type="predicted"/>
<organism evidence="1 2">
    <name type="scientific">Sandaracinomonas limnophila</name>
    <dbReference type="NCBI Taxonomy" id="1862386"/>
    <lineage>
        <taxon>Bacteria</taxon>
        <taxon>Pseudomonadati</taxon>
        <taxon>Bacteroidota</taxon>
        <taxon>Cytophagia</taxon>
        <taxon>Cytophagales</taxon>
        <taxon>Flectobacillaceae</taxon>
        <taxon>Sandaracinomonas</taxon>
    </lineage>
</organism>
<reference evidence="1 2" key="1">
    <citation type="submission" date="2019-01" db="EMBL/GenBank/DDBJ databases">
        <authorList>
            <person name="Chen W.-M."/>
        </authorList>
    </citation>
    <scope>NUCLEOTIDE SEQUENCE [LARGE SCALE GENOMIC DNA]</scope>
    <source>
        <strain evidence="1 2">FSY-15</strain>
    </source>
</reference>
<dbReference type="OrthoDB" id="886540at2"/>
<evidence type="ECO:0000313" key="1">
    <source>
        <dbReference type="EMBL" id="RVU24055.1"/>
    </source>
</evidence>
<dbReference type="AlphaFoldDB" id="A0A437PP53"/>
<protein>
    <submittedName>
        <fullName evidence="1">Uncharacterized protein</fullName>
    </submittedName>
</protein>
<accession>A0A437PP53</accession>
<comment type="caution">
    <text evidence="1">The sequence shown here is derived from an EMBL/GenBank/DDBJ whole genome shotgun (WGS) entry which is preliminary data.</text>
</comment>
<sequence>MKLLLEIEDNKASHLLEVLKSLPYVKTTEISKEKAELIQTVNESIQEYNLIRKGKLKGISANQLLDEL</sequence>
<gene>
    <name evidence="1" type="ORF">EOJ36_09000</name>
</gene>
<dbReference type="RefSeq" id="WP_127804558.1">
    <property type="nucleotide sequence ID" value="NZ_SACY01000004.1"/>
</dbReference>
<keyword evidence="2" id="KW-1185">Reference proteome</keyword>
<evidence type="ECO:0000313" key="2">
    <source>
        <dbReference type="Proteomes" id="UP000282832"/>
    </source>
</evidence>